<accession>D0WEC2</accession>
<dbReference type="AlphaFoldDB" id="D0WEC2"/>
<feature type="transmembrane region" description="Helical" evidence="6">
    <location>
        <begin position="270"/>
        <end position="288"/>
    </location>
</feature>
<evidence type="ECO:0000256" key="5">
    <source>
        <dbReference type="ARBA" id="ARBA00023136"/>
    </source>
</evidence>
<dbReference type="EMBL" id="ACUX02000004">
    <property type="protein sequence ID" value="EEZ62060.1"/>
    <property type="molecule type" value="Genomic_DNA"/>
</dbReference>
<evidence type="ECO:0000313" key="8">
    <source>
        <dbReference type="Proteomes" id="UP000006001"/>
    </source>
</evidence>
<sequence>MSIVAPTLEERAWLRDELGVLPEFVQSVLDDEESSHVDFDDDAHQTLIIIDCPFIEDAHEAEDASIVQYDTHPLSILFLQKRDILVTVSLKPNDTIRALETGRIKQVNTKHSTRLILKIMLNIMQRYLGYLRNIDRQFNSTERVLRETMRNAELIKMLALEKSLVYFSTSLKGAESTLAKISSGRYIRLYEDDRDLLDDVLIEMRQAIEMCTIYTSILNGTMDTFSSVINNNLNFTMRTLTTITLLLAVPTIIFSFYGMNVPDLPIVGSWYLPIGLSVLVCVLLGIFFKKSRFFK</sequence>
<organism evidence="7 8">
    <name type="scientific">Slackia exigua (strain ATCC 700122 / DSM 15923 / CIP 105133 / JCM 11022 / KCTC 5966 / S-7)</name>
    <dbReference type="NCBI Taxonomy" id="649764"/>
    <lineage>
        <taxon>Bacteria</taxon>
        <taxon>Bacillati</taxon>
        <taxon>Actinomycetota</taxon>
        <taxon>Coriobacteriia</taxon>
        <taxon>Eggerthellales</taxon>
        <taxon>Eggerthellaceae</taxon>
        <taxon>Slackia</taxon>
    </lineage>
</organism>
<dbReference type="HOGENOM" id="CLU_007127_8_1_11"/>
<dbReference type="PANTHER" id="PTHR47891">
    <property type="entry name" value="TRANSPORTER-RELATED"/>
    <property type="match status" value="1"/>
</dbReference>
<evidence type="ECO:0000256" key="2">
    <source>
        <dbReference type="ARBA" id="ARBA00009765"/>
    </source>
</evidence>
<dbReference type="SUPFAM" id="SSF144083">
    <property type="entry name" value="Magnesium transport protein CorA, transmembrane region"/>
    <property type="match status" value="1"/>
</dbReference>
<evidence type="ECO:0000256" key="3">
    <source>
        <dbReference type="ARBA" id="ARBA00022692"/>
    </source>
</evidence>
<dbReference type="SUPFAM" id="SSF143865">
    <property type="entry name" value="CorA soluble domain-like"/>
    <property type="match status" value="1"/>
</dbReference>
<name>D0WEC2_SLAES</name>
<keyword evidence="8" id="KW-1185">Reference proteome</keyword>
<reference evidence="7" key="1">
    <citation type="submission" date="2009-10" db="EMBL/GenBank/DDBJ databases">
        <authorList>
            <person name="Weinstock G."/>
            <person name="Sodergren E."/>
            <person name="Clifton S."/>
            <person name="Fulton L."/>
            <person name="Fulton B."/>
            <person name="Courtney L."/>
            <person name="Fronick C."/>
            <person name="Harrison M."/>
            <person name="Strong C."/>
            <person name="Farmer C."/>
            <person name="Delahaunty K."/>
            <person name="Markovic C."/>
            <person name="Hall O."/>
            <person name="Minx P."/>
            <person name="Tomlinson C."/>
            <person name="Mitreva M."/>
            <person name="Nelson J."/>
            <person name="Hou S."/>
            <person name="Wollam A."/>
            <person name="Pepin K.H."/>
            <person name="Johnson M."/>
            <person name="Bhonagiri V."/>
            <person name="Nash W.E."/>
            <person name="Warren W."/>
            <person name="Chinwalla A."/>
            <person name="Mardis E.R."/>
            <person name="Wilson R.K."/>
        </authorList>
    </citation>
    <scope>NUCLEOTIDE SEQUENCE [LARGE SCALE GENOMIC DNA]</scope>
    <source>
        <strain evidence="7">ATCC 700122</strain>
    </source>
</reference>
<proteinExistence type="inferred from homology"/>
<evidence type="ECO:0000256" key="4">
    <source>
        <dbReference type="ARBA" id="ARBA00022989"/>
    </source>
</evidence>
<dbReference type="InterPro" id="IPR047199">
    <property type="entry name" value="CorA-like"/>
</dbReference>
<evidence type="ECO:0000313" key="7">
    <source>
        <dbReference type="EMBL" id="EEZ62060.1"/>
    </source>
</evidence>
<dbReference type="Gene3D" id="1.20.58.340">
    <property type="entry name" value="Magnesium transport protein CorA, transmembrane region"/>
    <property type="match status" value="2"/>
</dbReference>
<dbReference type="GO" id="GO:0016020">
    <property type="term" value="C:membrane"/>
    <property type="evidence" value="ECO:0007669"/>
    <property type="project" value="UniProtKB-SubCell"/>
</dbReference>
<protein>
    <submittedName>
        <fullName evidence="7">CorA-like protein</fullName>
    </submittedName>
</protein>
<feature type="transmembrane region" description="Helical" evidence="6">
    <location>
        <begin position="239"/>
        <end position="258"/>
    </location>
</feature>
<dbReference type="eggNOG" id="COG0598">
    <property type="taxonomic scope" value="Bacteria"/>
</dbReference>
<comment type="similarity">
    <text evidence="2">Belongs to the CorA metal ion transporter (MIT) (TC 1.A.35) family.</text>
</comment>
<dbReference type="PANTHER" id="PTHR47891:SF2">
    <property type="entry name" value="MAGNESIUM AND COBALT TRANSPORTER"/>
    <property type="match status" value="1"/>
</dbReference>
<keyword evidence="5 6" id="KW-0472">Membrane</keyword>
<keyword evidence="3 6" id="KW-0812">Transmembrane</keyword>
<gene>
    <name evidence="7" type="ORF">HMPREF0762_00148</name>
</gene>
<dbReference type="InterPro" id="IPR045861">
    <property type="entry name" value="CorA_cytoplasmic_dom"/>
</dbReference>
<keyword evidence="4 6" id="KW-1133">Transmembrane helix</keyword>
<dbReference type="InterPro" id="IPR002523">
    <property type="entry name" value="MgTranspt_CorA/ZnTranspt_ZntB"/>
</dbReference>
<evidence type="ECO:0000256" key="6">
    <source>
        <dbReference type="SAM" id="Phobius"/>
    </source>
</evidence>
<comment type="subcellular location">
    <subcellularLocation>
        <location evidence="1">Membrane</location>
        <topology evidence="1">Multi-pass membrane protein</topology>
    </subcellularLocation>
</comment>
<dbReference type="Pfam" id="PF01544">
    <property type="entry name" value="CorA"/>
    <property type="match status" value="1"/>
</dbReference>
<dbReference type="Proteomes" id="UP000006001">
    <property type="component" value="Unassembled WGS sequence"/>
</dbReference>
<evidence type="ECO:0000256" key="1">
    <source>
        <dbReference type="ARBA" id="ARBA00004141"/>
    </source>
</evidence>
<comment type="caution">
    <text evidence="7">The sequence shown here is derived from an EMBL/GenBank/DDBJ whole genome shotgun (WGS) entry which is preliminary data.</text>
</comment>
<dbReference type="Gene3D" id="3.30.460.20">
    <property type="entry name" value="CorA soluble domain-like"/>
    <property type="match status" value="1"/>
</dbReference>
<dbReference type="InterPro" id="IPR045863">
    <property type="entry name" value="CorA_TM1_TM2"/>
</dbReference>
<dbReference type="CDD" id="cd12827">
    <property type="entry name" value="EcCorA_ZntB-like_u2"/>
    <property type="match status" value="1"/>
</dbReference>
<dbReference type="GO" id="GO:0046873">
    <property type="term" value="F:metal ion transmembrane transporter activity"/>
    <property type="evidence" value="ECO:0007669"/>
    <property type="project" value="InterPro"/>
</dbReference>